<dbReference type="EMBL" id="JAHOEF010000083">
    <property type="protein sequence ID" value="MBV3383503.1"/>
    <property type="molecule type" value="Genomic_DNA"/>
</dbReference>
<keyword evidence="4" id="KW-1185">Reference proteome</keyword>
<organism evidence="1 3">
    <name type="scientific">Catenibacterium mitsuokai</name>
    <dbReference type="NCBI Taxonomy" id="100886"/>
    <lineage>
        <taxon>Bacteria</taxon>
        <taxon>Bacillati</taxon>
        <taxon>Bacillota</taxon>
        <taxon>Erysipelotrichia</taxon>
        <taxon>Erysipelotrichales</taxon>
        <taxon>Coprobacillaceae</taxon>
        <taxon>Catenibacterium</taxon>
    </lineage>
</organism>
<dbReference type="EMBL" id="JAHOEL010000082">
    <property type="protein sequence ID" value="MBV3393526.1"/>
    <property type="molecule type" value="Genomic_DNA"/>
</dbReference>
<reference evidence="1 4" key="1">
    <citation type="submission" date="2021-06" db="EMBL/GenBank/DDBJ databases">
        <title>Collection of gut derived symbiotic bacterial strains cultured from healthy donors.</title>
        <authorList>
            <person name="Lin H."/>
            <person name="Littmann E."/>
            <person name="Pamer E.G."/>
        </authorList>
    </citation>
    <scope>NUCLEOTIDE SEQUENCE</scope>
    <source>
        <strain evidence="2 4">MSK.21.70</strain>
        <strain evidence="1">MSK.21.82</strain>
    </source>
</reference>
<sequence>MNIRGDYIMTARSFRVFATKEDLISIFNDFQQNNEIQYFKCGRMDDLIEISNITKEPHFGINLRGNHINNQWLVCLSGTIPIKRKNKFCLDNTFFLDQELNKETIIIDIGGIYENQALFPTEISTIWYENETSKHLYTLLKKSCKKFTHCTQNGYLIGEGAYSKREYYRFCTISIDSPSSYDLSCREQESTNL</sequence>
<evidence type="ECO:0000313" key="1">
    <source>
        <dbReference type="EMBL" id="MBV3383503.1"/>
    </source>
</evidence>
<dbReference type="Proteomes" id="UP001196408">
    <property type="component" value="Unassembled WGS sequence"/>
</dbReference>
<protein>
    <submittedName>
        <fullName evidence="1">Uncharacterized protein</fullName>
    </submittedName>
</protein>
<dbReference type="RefSeq" id="WP_217748178.1">
    <property type="nucleotide sequence ID" value="NZ_JAHOEB010000084.1"/>
</dbReference>
<proteinExistence type="predicted"/>
<name>A0AAW4N2W4_9FIRM</name>
<evidence type="ECO:0000313" key="2">
    <source>
        <dbReference type="EMBL" id="MBV3393526.1"/>
    </source>
</evidence>
<comment type="caution">
    <text evidence="1">The sequence shown here is derived from an EMBL/GenBank/DDBJ whole genome shotgun (WGS) entry which is preliminary data.</text>
</comment>
<evidence type="ECO:0000313" key="4">
    <source>
        <dbReference type="Proteomes" id="UP001197492"/>
    </source>
</evidence>
<accession>A0AAW4N2W4</accession>
<dbReference type="Proteomes" id="UP001197492">
    <property type="component" value="Unassembled WGS sequence"/>
</dbReference>
<evidence type="ECO:0000313" key="3">
    <source>
        <dbReference type="Proteomes" id="UP001196408"/>
    </source>
</evidence>
<dbReference type="AlphaFoldDB" id="A0AAW4N2W4"/>
<gene>
    <name evidence="1" type="ORF">KSV97_09835</name>
    <name evidence="2" type="ORF">KSW06_09765</name>
</gene>